<dbReference type="RefSeq" id="WP_034804963.1">
    <property type="nucleotide sequence ID" value="NZ_AWSA01000018.1"/>
</dbReference>
<dbReference type="Proteomes" id="UP000019489">
    <property type="component" value="Unassembled WGS sequence"/>
</dbReference>
<evidence type="ECO:0000313" key="3">
    <source>
        <dbReference type="Proteomes" id="UP000019489"/>
    </source>
</evidence>
<proteinExistence type="predicted"/>
<protein>
    <submittedName>
        <fullName evidence="2">Uncharacterized protein</fullName>
    </submittedName>
</protein>
<keyword evidence="1" id="KW-0812">Transmembrane</keyword>
<gene>
    <name evidence="2" type="ORF">N865_07450</name>
</gene>
<reference evidence="2 3" key="1">
    <citation type="submission" date="2013-08" db="EMBL/GenBank/DDBJ databases">
        <title>Intrasporangium oryzae NRRL B-24470.</title>
        <authorList>
            <person name="Liu H."/>
            <person name="Wang G."/>
        </authorList>
    </citation>
    <scope>NUCLEOTIDE SEQUENCE [LARGE SCALE GENOMIC DNA]</scope>
    <source>
        <strain evidence="2 3">NRRL B-24470</strain>
    </source>
</reference>
<evidence type="ECO:0000256" key="1">
    <source>
        <dbReference type="SAM" id="Phobius"/>
    </source>
</evidence>
<keyword evidence="3" id="KW-1185">Reference proteome</keyword>
<dbReference type="EMBL" id="AWSA01000018">
    <property type="protein sequence ID" value="EWT01744.1"/>
    <property type="molecule type" value="Genomic_DNA"/>
</dbReference>
<organism evidence="2 3">
    <name type="scientific">Intrasporangium oryzae NRRL B-24470</name>
    <dbReference type="NCBI Taxonomy" id="1386089"/>
    <lineage>
        <taxon>Bacteria</taxon>
        <taxon>Bacillati</taxon>
        <taxon>Actinomycetota</taxon>
        <taxon>Actinomycetes</taxon>
        <taxon>Micrococcales</taxon>
        <taxon>Intrasporangiaceae</taxon>
        <taxon>Intrasporangium</taxon>
    </lineage>
</organism>
<name>W9GD03_9MICO</name>
<dbReference type="AlphaFoldDB" id="W9GD03"/>
<sequence>MSDDFGGGLSKGVIWAIALGLAGLVCFALGVLFKAPGIYILALVLLVACVVIALIKARRSRNG</sequence>
<feature type="transmembrane region" description="Helical" evidence="1">
    <location>
        <begin position="38"/>
        <end position="55"/>
    </location>
</feature>
<accession>W9GD03</accession>
<evidence type="ECO:0000313" key="2">
    <source>
        <dbReference type="EMBL" id="EWT01744.1"/>
    </source>
</evidence>
<keyword evidence="1" id="KW-0472">Membrane</keyword>
<comment type="caution">
    <text evidence="2">The sequence shown here is derived from an EMBL/GenBank/DDBJ whole genome shotgun (WGS) entry which is preliminary data.</text>
</comment>
<feature type="transmembrane region" description="Helical" evidence="1">
    <location>
        <begin position="12"/>
        <end position="32"/>
    </location>
</feature>
<keyword evidence="1" id="KW-1133">Transmembrane helix</keyword>